<evidence type="ECO:0000313" key="6">
    <source>
        <dbReference type="Proteomes" id="UP000232875"/>
    </source>
</evidence>
<organism evidence="5 6">
    <name type="scientific">Malassezia vespertilionis</name>
    <dbReference type="NCBI Taxonomy" id="2020962"/>
    <lineage>
        <taxon>Eukaryota</taxon>
        <taxon>Fungi</taxon>
        <taxon>Dikarya</taxon>
        <taxon>Basidiomycota</taxon>
        <taxon>Ustilaginomycotina</taxon>
        <taxon>Malasseziomycetes</taxon>
        <taxon>Malasseziales</taxon>
        <taxon>Malasseziaceae</taxon>
        <taxon>Malassezia</taxon>
    </lineage>
</organism>
<feature type="compositionally biased region" description="Polar residues" evidence="2">
    <location>
        <begin position="1"/>
        <end position="11"/>
    </location>
</feature>
<reference evidence="5 6" key="1">
    <citation type="submission" date="2017-10" db="EMBL/GenBank/DDBJ databases">
        <title>A novel species of cold-tolerant Malassezia isolated from bats.</title>
        <authorList>
            <person name="Lorch J.M."/>
            <person name="Palmer J.M."/>
            <person name="Vanderwolf K.J."/>
            <person name="Schmidt K.Z."/>
            <person name="Verant M.L."/>
            <person name="Weller T.J."/>
            <person name="Blehert D.S."/>
        </authorList>
    </citation>
    <scope>NUCLEOTIDE SEQUENCE [LARGE SCALE GENOMIC DNA]</scope>
    <source>
        <strain evidence="5 6">NWHC:44797-103</strain>
    </source>
</reference>
<dbReference type="EMBL" id="KZ454996">
    <property type="protein sequence ID" value="PKI82344.1"/>
    <property type="molecule type" value="Genomic_DNA"/>
</dbReference>
<dbReference type="OrthoDB" id="18302at2759"/>
<feature type="region of interest" description="Disordered" evidence="2">
    <location>
        <begin position="304"/>
        <end position="338"/>
    </location>
</feature>
<keyword evidence="3" id="KW-0472">Membrane</keyword>
<feature type="region of interest" description="Disordered" evidence="2">
    <location>
        <begin position="83"/>
        <end position="151"/>
    </location>
</feature>
<keyword evidence="3" id="KW-0812">Transmembrane</keyword>
<feature type="transmembrane region" description="Helical" evidence="3">
    <location>
        <begin position="671"/>
        <end position="692"/>
    </location>
</feature>
<dbReference type="PANTHER" id="PTHR16255:SF4">
    <property type="entry name" value="SPORULATION PROTEIN RMD8"/>
    <property type="match status" value="1"/>
</dbReference>
<dbReference type="Proteomes" id="UP000232875">
    <property type="component" value="Unassembled WGS sequence"/>
</dbReference>
<dbReference type="InterPro" id="IPR051624">
    <property type="entry name" value="RMD1/Sad1-interacting"/>
</dbReference>
<proteinExistence type="inferred from homology"/>
<dbReference type="PANTHER" id="PTHR16255">
    <property type="entry name" value="REQUIRED FOR MEIOTIC NUCLEAR DIVISION PROTEIN 1 HOMOLOG"/>
    <property type="match status" value="1"/>
</dbReference>
<evidence type="ECO:0000313" key="5">
    <source>
        <dbReference type="EMBL" id="PKI82344.1"/>
    </source>
</evidence>
<feature type="compositionally biased region" description="Acidic residues" evidence="2">
    <location>
        <begin position="188"/>
        <end position="204"/>
    </location>
</feature>
<feature type="domain" description="DUF155" evidence="4">
    <location>
        <begin position="474"/>
        <end position="646"/>
    </location>
</feature>
<dbReference type="Pfam" id="PF02582">
    <property type="entry name" value="DUF155"/>
    <property type="match status" value="1"/>
</dbReference>
<evidence type="ECO:0000256" key="3">
    <source>
        <dbReference type="SAM" id="Phobius"/>
    </source>
</evidence>
<feature type="region of interest" description="Disordered" evidence="2">
    <location>
        <begin position="1"/>
        <end position="56"/>
    </location>
</feature>
<keyword evidence="6" id="KW-1185">Reference proteome</keyword>
<feature type="region of interest" description="Disordered" evidence="2">
    <location>
        <begin position="358"/>
        <end position="379"/>
    </location>
</feature>
<evidence type="ECO:0000256" key="2">
    <source>
        <dbReference type="SAM" id="MobiDB-lite"/>
    </source>
</evidence>
<comment type="similarity">
    <text evidence="1">Belongs to the RMD1/sif2 family.</text>
</comment>
<protein>
    <recommendedName>
        <fullName evidence="4">DUF155 domain-containing protein</fullName>
    </recommendedName>
</protein>
<feature type="region of interest" description="Disordered" evidence="2">
    <location>
        <begin position="173"/>
        <end position="231"/>
    </location>
</feature>
<name>A0A2N1J725_9BASI</name>
<evidence type="ECO:0000256" key="1">
    <source>
        <dbReference type="ARBA" id="ARBA00008306"/>
    </source>
</evidence>
<feature type="compositionally biased region" description="Basic and acidic residues" evidence="2">
    <location>
        <begin position="317"/>
        <end position="331"/>
    </location>
</feature>
<dbReference type="InterPro" id="IPR003734">
    <property type="entry name" value="DUF155"/>
</dbReference>
<dbReference type="GO" id="GO:0005739">
    <property type="term" value="C:mitochondrion"/>
    <property type="evidence" value="ECO:0007669"/>
    <property type="project" value="UniProtKB-ARBA"/>
</dbReference>
<evidence type="ECO:0000259" key="4">
    <source>
        <dbReference type="Pfam" id="PF02582"/>
    </source>
</evidence>
<keyword evidence="3" id="KW-1133">Transmembrane helix</keyword>
<sequence length="715" mass="79038">MAQRQGSSGANRTPAAPGAQRSKAPLPGMSDTASMLRSRRATGVPGPGYSDEMDEFEVETPGDAALHELPSGIIMPGIKSTRVIPGQAQGDGVEKRTPKTLKATSGARPRAAPPKLPSKGASASVAGPLRVAGPSKPLVPQLKGTPARAPRYSLPVRTEKQVRTSKVSGRHVVLPMESQLAPLPSTPADEEEEDDEDEEDEEVADKERLREAHAPAPEFAQMAAPPRSQKRRGPVYYSFERMPPHAREYTILPRLTSYAISASIHVPTLLGFLRREHGIRPRLYEGCAYAMYFKPLLPGFGRATVRSSREPSGAPGDESRHERQIQRHEESGYVGSYFDQADDQQNFDTDGYIQGGRVQERAESAQEPPRDAPHAPAIDESRVDSLLTEMMAEEAQRRASHGETLETSHADLAGARDMLRQEEANEELGIQDANTDAKPRRKVLRINEASHTHETRVNEQAPKSIREALQYGEMVVLTYGVVVLFNFTQAEEESLLADIRASGAVLNSHREYDRELFHYCYDPNVPAPRIYNDFFTFRAPNHLLKISLALAIAQSTKLSEFEESMQRTLELTSHIPRELAQTGELRVSRRGALRMSGHLFKLRVDVNLTSDVLDTPDLFWNEASLQALYDAIREYLEIDQRAETLNERLAVANDLLEIIHEHLNNNAMSKITWIIIALIVAACIVALGEISARLLVAAKYNRGVSVGPSTSSELL</sequence>
<dbReference type="AlphaFoldDB" id="A0A2N1J725"/>
<accession>A0A2N1J725</accession>
<gene>
    <name evidence="5" type="ORF">MVES_003728</name>
</gene>